<proteinExistence type="inferred from homology"/>
<dbReference type="GO" id="GO:0044781">
    <property type="term" value="P:bacterial-type flagellum organization"/>
    <property type="evidence" value="ECO:0007669"/>
    <property type="project" value="UniProtKB-KW"/>
</dbReference>
<evidence type="ECO:0000256" key="6">
    <source>
        <dbReference type="ARBA" id="ARBA00023163"/>
    </source>
</evidence>
<reference evidence="9 10" key="1">
    <citation type="journal article" date="2011" name="Stand. Genomic Sci.">
        <title>Complete genome sequence of Syntrophobotulus glycolicus type strain (FlGlyR).</title>
        <authorList>
            <person name="Han C."/>
            <person name="Mwirichia R."/>
            <person name="Chertkov O."/>
            <person name="Held B."/>
            <person name="Lapidus A."/>
            <person name="Nolan M."/>
            <person name="Lucas S."/>
            <person name="Hammon N."/>
            <person name="Deshpande S."/>
            <person name="Cheng J.F."/>
            <person name="Tapia R."/>
            <person name="Goodwin L."/>
            <person name="Pitluck S."/>
            <person name="Huntemann M."/>
            <person name="Liolios K."/>
            <person name="Ivanova N."/>
            <person name="Pagani I."/>
            <person name="Mavromatis K."/>
            <person name="Ovchinikova G."/>
            <person name="Pati A."/>
            <person name="Chen A."/>
            <person name="Palaniappan K."/>
            <person name="Land M."/>
            <person name="Hauser L."/>
            <person name="Brambilla E.M."/>
            <person name="Rohde M."/>
            <person name="Spring S."/>
            <person name="Sikorski J."/>
            <person name="Goker M."/>
            <person name="Woyke T."/>
            <person name="Bristow J."/>
            <person name="Eisen J.A."/>
            <person name="Markowitz V."/>
            <person name="Hugenholtz P."/>
            <person name="Kyrpides N.C."/>
            <person name="Klenk H.P."/>
            <person name="Detter J.C."/>
        </authorList>
    </citation>
    <scope>NUCLEOTIDE SEQUENCE [LARGE SCALE GENOMIC DNA]</scope>
    <source>
        <strain evidence="10">DSM 8271 / FlGlyR</strain>
    </source>
</reference>
<keyword evidence="4" id="KW-1005">Bacterial flagellum biogenesis</keyword>
<keyword evidence="6" id="KW-0804">Transcription</keyword>
<dbReference type="Proteomes" id="UP000007488">
    <property type="component" value="Chromosome"/>
</dbReference>
<dbReference type="EMBL" id="CP002547">
    <property type="protein sequence ID" value="ADY54939.1"/>
    <property type="molecule type" value="Genomic_DNA"/>
</dbReference>
<dbReference type="KEGG" id="sgy:Sgly_0575"/>
<evidence type="ECO:0000256" key="4">
    <source>
        <dbReference type="ARBA" id="ARBA00022795"/>
    </source>
</evidence>
<dbReference type="InterPro" id="IPR035890">
    <property type="entry name" value="Anti-sigma-28_factor_FlgM_sf"/>
</dbReference>
<dbReference type="InterPro" id="IPR007412">
    <property type="entry name" value="FlgM"/>
</dbReference>
<dbReference type="SUPFAM" id="SSF101498">
    <property type="entry name" value="Anti-sigma factor FlgM"/>
    <property type="match status" value="1"/>
</dbReference>
<evidence type="ECO:0000256" key="1">
    <source>
        <dbReference type="ARBA" id="ARBA00005322"/>
    </source>
</evidence>
<accession>F0SZD4</accession>
<keyword evidence="9" id="KW-0969">Cilium</keyword>
<keyword evidence="3" id="KW-0678">Repressor</keyword>
<sequence>MKIDPLSAIKPVRSIRPTDRDSGIGDNGQASQSDKIAVSGNAQVFQNLLQKAKVLPEIREEKVNQIKTQIENGKFDLDGVSLAESLLSPEKMEEN</sequence>
<evidence type="ECO:0000259" key="8">
    <source>
        <dbReference type="Pfam" id="PF04316"/>
    </source>
</evidence>
<organism evidence="9 10">
    <name type="scientific">Syntrophobotulus glycolicus (strain DSM 8271 / FlGlyR)</name>
    <dbReference type="NCBI Taxonomy" id="645991"/>
    <lineage>
        <taxon>Bacteria</taxon>
        <taxon>Bacillati</taxon>
        <taxon>Bacillota</taxon>
        <taxon>Clostridia</taxon>
        <taxon>Eubacteriales</taxon>
        <taxon>Desulfitobacteriaceae</taxon>
        <taxon>Syntrophobotulus</taxon>
    </lineage>
</organism>
<dbReference type="AlphaFoldDB" id="F0SZD4"/>
<keyword evidence="9" id="KW-0282">Flagellum</keyword>
<feature type="region of interest" description="Disordered" evidence="7">
    <location>
        <begin position="1"/>
        <end position="32"/>
    </location>
</feature>
<name>F0SZD4_SYNGF</name>
<reference evidence="10" key="2">
    <citation type="submission" date="2011-02" db="EMBL/GenBank/DDBJ databases">
        <title>The complete genome of Syntrophobotulus glycolicus DSM 8271.</title>
        <authorList>
            <person name="Lucas S."/>
            <person name="Copeland A."/>
            <person name="Lapidus A."/>
            <person name="Bruce D."/>
            <person name="Goodwin L."/>
            <person name="Pitluck S."/>
            <person name="Kyrpides N."/>
            <person name="Mavromatis K."/>
            <person name="Pagani I."/>
            <person name="Ivanova N."/>
            <person name="Mikhailova N."/>
            <person name="Chertkov O."/>
            <person name="Held B."/>
            <person name="Detter J.C."/>
            <person name="Tapia R."/>
            <person name="Han C."/>
            <person name="Land M."/>
            <person name="Hauser L."/>
            <person name="Markowitz V."/>
            <person name="Cheng J.-F."/>
            <person name="Hugenholtz P."/>
            <person name="Woyke T."/>
            <person name="Wu D."/>
            <person name="Spring S."/>
            <person name="Schroeder M."/>
            <person name="Brambilla E."/>
            <person name="Klenk H.-P."/>
            <person name="Eisen J.A."/>
        </authorList>
    </citation>
    <scope>NUCLEOTIDE SEQUENCE [LARGE SCALE GENOMIC DNA]</scope>
    <source>
        <strain evidence="10">DSM 8271 / FlGlyR</strain>
    </source>
</reference>
<dbReference type="STRING" id="645991.Sgly_0575"/>
<dbReference type="NCBIfam" id="TIGR03824">
    <property type="entry name" value="FlgM_jcvi"/>
    <property type="match status" value="1"/>
</dbReference>
<dbReference type="OrthoDB" id="1798657at2"/>
<keyword evidence="10" id="KW-1185">Reference proteome</keyword>
<evidence type="ECO:0000256" key="3">
    <source>
        <dbReference type="ARBA" id="ARBA00022491"/>
    </source>
</evidence>
<evidence type="ECO:0000313" key="10">
    <source>
        <dbReference type="Proteomes" id="UP000007488"/>
    </source>
</evidence>
<evidence type="ECO:0000256" key="5">
    <source>
        <dbReference type="ARBA" id="ARBA00023015"/>
    </source>
</evidence>
<evidence type="ECO:0000313" key="9">
    <source>
        <dbReference type="EMBL" id="ADY54939.1"/>
    </source>
</evidence>
<dbReference type="RefSeq" id="WP_013623810.1">
    <property type="nucleotide sequence ID" value="NC_015172.1"/>
</dbReference>
<dbReference type="eggNOG" id="COG2747">
    <property type="taxonomic scope" value="Bacteria"/>
</dbReference>
<feature type="domain" description="Anti-sigma-28 factor FlgM C-terminal" evidence="8">
    <location>
        <begin position="34"/>
        <end position="87"/>
    </location>
</feature>
<dbReference type="HOGENOM" id="CLU_169011_3_3_9"/>
<evidence type="ECO:0000256" key="2">
    <source>
        <dbReference type="ARBA" id="ARBA00017823"/>
    </source>
</evidence>
<protein>
    <recommendedName>
        <fullName evidence="2">Negative regulator of flagellin synthesis</fullName>
    </recommendedName>
</protein>
<comment type="similarity">
    <text evidence="1">Belongs to the FlgM family.</text>
</comment>
<dbReference type="InterPro" id="IPR031316">
    <property type="entry name" value="FlgM_C"/>
</dbReference>
<keyword evidence="9" id="KW-0966">Cell projection</keyword>
<dbReference type="GO" id="GO:0045892">
    <property type="term" value="P:negative regulation of DNA-templated transcription"/>
    <property type="evidence" value="ECO:0007669"/>
    <property type="project" value="InterPro"/>
</dbReference>
<keyword evidence="5" id="KW-0805">Transcription regulation</keyword>
<dbReference type="Pfam" id="PF04316">
    <property type="entry name" value="FlgM"/>
    <property type="match status" value="1"/>
</dbReference>
<evidence type="ECO:0000256" key="7">
    <source>
        <dbReference type="SAM" id="MobiDB-lite"/>
    </source>
</evidence>
<gene>
    <name evidence="9" type="ordered locus">Sgly_0575</name>
</gene>